<dbReference type="InterPro" id="IPR000847">
    <property type="entry name" value="LysR_HTH_N"/>
</dbReference>
<dbReference type="GO" id="GO:0003677">
    <property type="term" value="F:DNA binding"/>
    <property type="evidence" value="ECO:0007669"/>
    <property type="project" value="UniProtKB-KW"/>
</dbReference>
<dbReference type="SUPFAM" id="SSF46785">
    <property type="entry name" value="Winged helix' DNA-binding domain"/>
    <property type="match status" value="1"/>
</dbReference>
<keyword evidence="4" id="KW-0804">Transcription</keyword>
<protein>
    <submittedName>
        <fullName evidence="6">LysR family transcriptional regulator</fullName>
    </submittedName>
</protein>
<evidence type="ECO:0000259" key="5">
    <source>
        <dbReference type="PROSITE" id="PS50931"/>
    </source>
</evidence>
<evidence type="ECO:0000313" key="7">
    <source>
        <dbReference type="Proteomes" id="UP000321192"/>
    </source>
</evidence>
<dbReference type="Proteomes" id="UP000321192">
    <property type="component" value="Unassembled WGS sequence"/>
</dbReference>
<dbReference type="RefSeq" id="WP_043742554.1">
    <property type="nucleotide sequence ID" value="NZ_SSFD01000003.1"/>
</dbReference>
<dbReference type="FunFam" id="1.10.10.10:FF:000001">
    <property type="entry name" value="LysR family transcriptional regulator"/>
    <property type="match status" value="1"/>
</dbReference>
<comment type="caution">
    <text evidence="6">The sequence shown here is derived from an EMBL/GenBank/DDBJ whole genome shotgun (WGS) entry which is preliminary data.</text>
</comment>
<evidence type="ECO:0000256" key="3">
    <source>
        <dbReference type="ARBA" id="ARBA00023125"/>
    </source>
</evidence>
<sequence length="300" mass="32474">MTIELRQLRYFVALADTLHFGRAATQLHITQPPLSRQIAALEDTLGVALFVRSSRQVELTAAGRHFHEHAVRVLAALDGAVRSTQATARGERGVLRVGFTMSAAWNVLPALIRRYGDAFPAAEIQLSEVVPRELDEALLSGRADVGIAFPWQRPDGLEYLRVHAEPLWAVLPAGHRLAASAVVAVGELADEPFITFPAATAPALHALVAGCCREHGFEPRIRLETHLQQTIVNLVAEGLGVSLVPRSMSRMQLPGAVFRPISSPRVIEQGVIWAANNANPCLARFLDCARAFGEEVAGGD</sequence>
<dbReference type="Gene3D" id="3.40.190.10">
    <property type="entry name" value="Periplasmic binding protein-like II"/>
    <property type="match status" value="2"/>
</dbReference>
<dbReference type="PROSITE" id="PS50931">
    <property type="entry name" value="HTH_LYSR"/>
    <property type="match status" value="1"/>
</dbReference>
<dbReference type="EMBL" id="SSFD01000003">
    <property type="protein sequence ID" value="TXH92618.1"/>
    <property type="molecule type" value="Genomic_DNA"/>
</dbReference>
<organism evidence="6 7">
    <name type="scientific">Thauera aminoaromatica</name>
    <dbReference type="NCBI Taxonomy" id="164330"/>
    <lineage>
        <taxon>Bacteria</taxon>
        <taxon>Pseudomonadati</taxon>
        <taxon>Pseudomonadota</taxon>
        <taxon>Betaproteobacteria</taxon>
        <taxon>Rhodocyclales</taxon>
        <taxon>Zoogloeaceae</taxon>
        <taxon>Thauera</taxon>
    </lineage>
</organism>
<feature type="domain" description="HTH lysR-type" evidence="5">
    <location>
        <begin position="3"/>
        <end position="60"/>
    </location>
</feature>
<dbReference type="InterPro" id="IPR036388">
    <property type="entry name" value="WH-like_DNA-bd_sf"/>
</dbReference>
<dbReference type="InterPro" id="IPR036390">
    <property type="entry name" value="WH_DNA-bd_sf"/>
</dbReference>
<dbReference type="GO" id="GO:0032993">
    <property type="term" value="C:protein-DNA complex"/>
    <property type="evidence" value="ECO:0007669"/>
    <property type="project" value="TreeGrafter"/>
</dbReference>
<gene>
    <name evidence="6" type="ORF">E6Q80_00095</name>
</gene>
<dbReference type="PANTHER" id="PTHR30346">
    <property type="entry name" value="TRANSCRIPTIONAL DUAL REGULATOR HCAR-RELATED"/>
    <property type="match status" value="1"/>
</dbReference>
<dbReference type="GO" id="GO:0003700">
    <property type="term" value="F:DNA-binding transcription factor activity"/>
    <property type="evidence" value="ECO:0007669"/>
    <property type="project" value="InterPro"/>
</dbReference>
<dbReference type="PANTHER" id="PTHR30346:SF28">
    <property type="entry name" value="HTH-TYPE TRANSCRIPTIONAL REGULATOR CYNR"/>
    <property type="match status" value="1"/>
</dbReference>
<dbReference type="SUPFAM" id="SSF53850">
    <property type="entry name" value="Periplasmic binding protein-like II"/>
    <property type="match status" value="1"/>
</dbReference>
<accession>A0A5C7T8R8</accession>
<dbReference type="AlphaFoldDB" id="A0A5C7T8R8"/>
<dbReference type="Pfam" id="PF00126">
    <property type="entry name" value="HTH_1"/>
    <property type="match status" value="1"/>
</dbReference>
<dbReference type="PRINTS" id="PR00039">
    <property type="entry name" value="HTHLYSR"/>
</dbReference>
<dbReference type="Pfam" id="PF03466">
    <property type="entry name" value="LysR_substrate"/>
    <property type="match status" value="1"/>
</dbReference>
<reference evidence="6 7" key="1">
    <citation type="submission" date="2018-09" db="EMBL/GenBank/DDBJ databases">
        <title>Metagenome Assembled Genomes from an Advanced Water Purification Facility.</title>
        <authorList>
            <person name="Stamps B.W."/>
            <person name="Spear J.R."/>
        </authorList>
    </citation>
    <scope>NUCLEOTIDE SEQUENCE [LARGE SCALE GENOMIC DNA]</scope>
    <source>
        <strain evidence="6">Bin_27_1</strain>
    </source>
</reference>
<evidence type="ECO:0000313" key="6">
    <source>
        <dbReference type="EMBL" id="TXH92618.1"/>
    </source>
</evidence>
<proteinExistence type="inferred from homology"/>
<dbReference type="Gene3D" id="1.10.10.10">
    <property type="entry name" value="Winged helix-like DNA-binding domain superfamily/Winged helix DNA-binding domain"/>
    <property type="match status" value="1"/>
</dbReference>
<dbReference type="CDD" id="cd08414">
    <property type="entry name" value="PBP2_LTTR_aromatics_like"/>
    <property type="match status" value="1"/>
</dbReference>
<evidence type="ECO:0000256" key="2">
    <source>
        <dbReference type="ARBA" id="ARBA00023015"/>
    </source>
</evidence>
<keyword evidence="2" id="KW-0805">Transcription regulation</keyword>
<evidence type="ECO:0000256" key="4">
    <source>
        <dbReference type="ARBA" id="ARBA00023163"/>
    </source>
</evidence>
<evidence type="ECO:0000256" key="1">
    <source>
        <dbReference type="ARBA" id="ARBA00009437"/>
    </source>
</evidence>
<dbReference type="InterPro" id="IPR005119">
    <property type="entry name" value="LysR_subst-bd"/>
</dbReference>
<name>A0A5C7T8R8_THASP</name>
<keyword evidence="3" id="KW-0238">DNA-binding</keyword>
<comment type="similarity">
    <text evidence="1">Belongs to the LysR transcriptional regulatory family.</text>
</comment>